<accession>A0ACB9AGP1</accession>
<evidence type="ECO:0000313" key="1">
    <source>
        <dbReference type="EMBL" id="KAI3708774.1"/>
    </source>
</evidence>
<name>A0ACB9AGP1_CICIN</name>
<gene>
    <name evidence="1" type="ORF">L2E82_38215</name>
</gene>
<dbReference type="Proteomes" id="UP001055811">
    <property type="component" value="Linkage Group LG07"/>
</dbReference>
<reference evidence="1 2" key="2">
    <citation type="journal article" date="2022" name="Mol. Ecol. Resour.">
        <title>The genomes of chicory, endive, great burdock and yacon provide insights into Asteraceae paleo-polyploidization history and plant inulin production.</title>
        <authorList>
            <person name="Fan W."/>
            <person name="Wang S."/>
            <person name="Wang H."/>
            <person name="Wang A."/>
            <person name="Jiang F."/>
            <person name="Liu H."/>
            <person name="Zhao H."/>
            <person name="Xu D."/>
            <person name="Zhang Y."/>
        </authorList>
    </citation>
    <scope>NUCLEOTIDE SEQUENCE [LARGE SCALE GENOMIC DNA]</scope>
    <source>
        <strain evidence="2">cv. Punajuju</strain>
        <tissue evidence="1">Leaves</tissue>
    </source>
</reference>
<reference evidence="2" key="1">
    <citation type="journal article" date="2022" name="Mol. Ecol. Resour.">
        <title>The genomes of chicory, endive, great burdock and yacon provide insights into Asteraceae palaeo-polyploidization history and plant inulin production.</title>
        <authorList>
            <person name="Fan W."/>
            <person name="Wang S."/>
            <person name="Wang H."/>
            <person name="Wang A."/>
            <person name="Jiang F."/>
            <person name="Liu H."/>
            <person name="Zhao H."/>
            <person name="Xu D."/>
            <person name="Zhang Y."/>
        </authorList>
    </citation>
    <scope>NUCLEOTIDE SEQUENCE [LARGE SCALE GENOMIC DNA]</scope>
    <source>
        <strain evidence="2">cv. Punajuju</strain>
    </source>
</reference>
<dbReference type="EMBL" id="CM042015">
    <property type="protein sequence ID" value="KAI3708774.1"/>
    <property type="molecule type" value="Genomic_DNA"/>
</dbReference>
<evidence type="ECO:0000313" key="2">
    <source>
        <dbReference type="Proteomes" id="UP001055811"/>
    </source>
</evidence>
<protein>
    <submittedName>
        <fullName evidence="1">Uncharacterized protein</fullName>
    </submittedName>
</protein>
<comment type="caution">
    <text evidence="1">The sequence shown here is derived from an EMBL/GenBank/DDBJ whole genome shotgun (WGS) entry which is preliminary data.</text>
</comment>
<sequence length="68" mass="7558">MRGDVQESVRIGVHHLGSIRQVQKGEEEDGQRGRFAVGDHEARKLLVNMLDNFAFTATTDGDTSSEEE</sequence>
<proteinExistence type="predicted"/>
<organism evidence="1 2">
    <name type="scientific">Cichorium intybus</name>
    <name type="common">Chicory</name>
    <dbReference type="NCBI Taxonomy" id="13427"/>
    <lineage>
        <taxon>Eukaryota</taxon>
        <taxon>Viridiplantae</taxon>
        <taxon>Streptophyta</taxon>
        <taxon>Embryophyta</taxon>
        <taxon>Tracheophyta</taxon>
        <taxon>Spermatophyta</taxon>
        <taxon>Magnoliopsida</taxon>
        <taxon>eudicotyledons</taxon>
        <taxon>Gunneridae</taxon>
        <taxon>Pentapetalae</taxon>
        <taxon>asterids</taxon>
        <taxon>campanulids</taxon>
        <taxon>Asterales</taxon>
        <taxon>Asteraceae</taxon>
        <taxon>Cichorioideae</taxon>
        <taxon>Cichorieae</taxon>
        <taxon>Cichoriinae</taxon>
        <taxon>Cichorium</taxon>
    </lineage>
</organism>
<keyword evidence="2" id="KW-1185">Reference proteome</keyword>